<dbReference type="Pfam" id="PF00296">
    <property type="entry name" value="Bac_luciferase"/>
    <property type="match status" value="1"/>
</dbReference>
<keyword evidence="4" id="KW-1185">Reference proteome</keyword>
<comment type="caution">
    <text evidence="3">The sequence shown here is derived from an EMBL/GenBank/DDBJ whole genome shotgun (WGS) entry which is preliminary data.</text>
</comment>
<dbReference type="InterPro" id="IPR050564">
    <property type="entry name" value="F420-G6PD/mer"/>
</dbReference>
<dbReference type="InterPro" id="IPR036661">
    <property type="entry name" value="Luciferase-like_sf"/>
</dbReference>
<keyword evidence="1" id="KW-0560">Oxidoreductase</keyword>
<organism evidence="3 4">
    <name type="scientific">Williamsia phyllosphaerae</name>
    <dbReference type="NCBI Taxonomy" id="885042"/>
    <lineage>
        <taxon>Bacteria</taxon>
        <taxon>Bacillati</taxon>
        <taxon>Actinomycetota</taxon>
        <taxon>Actinomycetes</taxon>
        <taxon>Mycobacteriales</taxon>
        <taxon>Nocardiaceae</taxon>
        <taxon>Williamsia</taxon>
    </lineage>
</organism>
<dbReference type="EMBL" id="BMCS01000001">
    <property type="protein sequence ID" value="GGF11588.1"/>
    <property type="molecule type" value="Genomic_DNA"/>
</dbReference>
<evidence type="ECO:0000256" key="1">
    <source>
        <dbReference type="ARBA" id="ARBA00023002"/>
    </source>
</evidence>
<dbReference type="InterPro" id="IPR011251">
    <property type="entry name" value="Luciferase-like_dom"/>
</dbReference>
<dbReference type="RefSeq" id="WP_229704832.1">
    <property type="nucleotide sequence ID" value="NZ_BMCS01000001.1"/>
</dbReference>
<reference evidence="4" key="1">
    <citation type="journal article" date="2019" name="Int. J. Syst. Evol. Microbiol.">
        <title>The Global Catalogue of Microorganisms (GCM) 10K type strain sequencing project: providing services to taxonomists for standard genome sequencing and annotation.</title>
        <authorList>
            <consortium name="The Broad Institute Genomics Platform"/>
            <consortium name="The Broad Institute Genome Sequencing Center for Infectious Disease"/>
            <person name="Wu L."/>
            <person name="Ma J."/>
        </authorList>
    </citation>
    <scope>NUCLEOTIDE SEQUENCE [LARGE SCALE GENOMIC DNA]</scope>
    <source>
        <strain evidence="4">CCM 7855</strain>
    </source>
</reference>
<gene>
    <name evidence="3" type="ORF">GCM10007298_04420</name>
</gene>
<dbReference type="PANTHER" id="PTHR43244:SF1">
    <property type="entry name" value="5,10-METHYLENETETRAHYDROMETHANOPTERIN REDUCTASE"/>
    <property type="match status" value="1"/>
</dbReference>
<dbReference type="Proteomes" id="UP000632454">
    <property type="component" value="Unassembled WGS sequence"/>
</dbReference>
<proteinExistence type="predicted"/>
<feature type="domain" description="Luciferase-like" evidence="2">
    <location>
        <begin position="22"/>
        <end position="304"/>
    </location>
</feature>
<evidence type="ECO:0000259" key="2">
    <source>
        <dbReference type="Pfam" id="PF00296"/>
    </source>
</evidence>
<accession>A0ABQ1U8X9</accession>
<dbReference type="PANTHER" id="PTHR43244">
    <property type="match status" value="1"/>
</dbReference>
<evidence type="ECO:0000313" key="4">
    <source>
        <dbReference type="Proteomes" id="UP000632454"/>
    </source>
</evidence>
<name>A0ABQ1U8X9_9NOCA</name>
<sequence>MTTPVEYGVGFGGLLSPGEYGPLAAHLEESGFHVATAFGDLMMQPPAMVLADMARATSTMRLGVGCYTPWTHHPVEIAGQIAYLDHLSGGRAFLGLVRGSWLDQLGIDTSTAMPAITDTLGVVQAVLSGSADGYTGTVYSLAPQTAPYYPVFRPSVPLMIGTWSPRLAEFAGARADEIQVGGCANPAMIGHIRAWANRGIAAADRSLDDVRIVLTAVTVVDEDGNAARTRARTEAALPLHAIAALDRTIECDPELLDRMGTLLHEHDHEAAGRLIPDDILDHFTFCGTPEQVAEHAAACYDAGAGRVEFDSPFGLNSAGGIDLLSRRVLPILRSLVPC</sequence>
<dbReference type="Gene3D" id="3.20.20.30">
    <property type="entry name" value="Luciferase-like domain"/>
    <property type="match status" value="1"/>
</dbReference>
<protein>
    <recommendedName>
        <fullName evidence="2">Luciferase-like domain-containing protein</fullName>
    </recommendedName>
</protein>
<evidence type="ECO:0000313" key="3">
    <source>
        <dbReference type="EMBL" id="GGF11588.1"/>
    </source>
</evidence>
<dbReference type="SUPFAM" id="SSF51679">
    <property type="entry name" value="Bacterial luciferase-like"/>
    <property type="match status" value="1"/>
</dbReference>